<dbReference type="Proteomes" id="UP000001812">
    <property type="component" value="Chromosome II"/>
</dbReference>
<keyword evidence="5 12" id="KW-0812">Transmembrane</keyword>
<comment type="subcellular location">
    <subcellularLocation>
        <location evidence="1">Cell membrane</location>
        <topology evidence="1">Multi-pass membrane protein</topology>
    </subcellularLocation>
</comment>
<keyword evidence="8 12" id="KW-1133">Transmembrane helix</keyword>
<dbReference type="RefSeq" id="WP_004529468.1">
    <property type="nucleotide sequence ID" value="NZ_CM000833.1"/>
</dbReference>
<evidence type="ECO:0000256" key="8">
    <source>
        <dbReference type="ARBA" id="ARBA00022989"/>
    </source>
</evidence>
<dbReference type="EMBL" id="CM000833">
    <property type="protein sequence ID" value="EET03329.1"/>
    <property type="molecule type" value="Genomic_DNA"/>
</dbReference>
<sequence length="988" mass="105891">MTTPADPAARANHAERAGRGLRARIALDLWRAIRRYRLRVLAALALLVLAKAAAVAVPLLLKQIVDELGRVAAHPFALPVLLLFGYAVVRFASNALNEVRDMTFVHVTQRTVADFTVRTFAHLHRLGARFHARRETGAVVRDLEKGTAGIGYLLGIAVFTIVPTVLEIGAVLVVVIGKYGGGFTAIIFVTFAVYAAYTFVFTRRRMRLQRRVNALEARSNGRIVDSLLNYDTVKYFAREDFERERLDTVLDDWREAGIDNQFALSTLHIGQSACIGAGIAAVMLLAGERVVSGVMTVGDLVLINAYIIQISLPLNALGFVFREANDALTNVERLFALLDARGKPGEDGDAPFAQPLAVRGGEIRFEHVDFGYEPGRQILWDVSLAIGAGETVAVVGGSGSGKSTLARLLFRLYQPDAGSISIDGQDLRLVTERSLRDAIGIVPQDTILFNDTLAYNIGYGRRDATRADIVAAARGAQLDALIERLPDSYDTRVGERGVRLSGGERQRVAIARALLKAPPIVVFDEATSALDTRSERAIQDELMRIAEHRTSLVIAHRLSTIVDADRIVVMEHGRLVEQGTHDELLDRGGVYAQMWALQAKQREFERTEARIALHAVRINPLVAHVLDSLREVADTRGVPLFSHLAEDDLVVTADPAALRRIVWDLCRGGIDASRAGGRVEIVTARAGNDARISVSSVGADAPELSLPNLETMQAALESQGGYVARGRDDVGIVVHLALPLNAIDTAAPPAAAPGGARAGTNGNADGRPSGHPDGAVPGATRGAANASPNGAASGGTNGRVNGGANGGQNGVATSADIAPPSVAAAATAGRPLDRVTIACVDDHDDARDALSALLSDAGARVLAFGSGQALLDRLWQMRRRDWPAALVCDIDLGDEDGCTVMTQVRQLEHARRDDGARAVEALALSGYASEHDRARAIEAGFRGYLTKPVKAVDLIAALRALAFHRGESDEHVEHPATEREGADERARR</sequence>
<dbReference type="CDD" id="cd18582">
    <property type="entry name" value="ABC_6TM_ATM1_ABCB7"/>
    <property type="match status" value="1"/>
</dbReference>
<feature type="transmembrane region" description="Helical" evidence="12">
    <location>
        <begin position="182"/>
        <end position="201"/>
    </location>
</feature>
<evidence type="ECO:0000259" key="15">
    <source>
        <dbReference type="PROSITE" id="PS50929"/>
    </source>
</evidence>
<evidence type="ECO:0000256" key="7">
    <source>
        <dbReference type="ARBA" id="ARBA00022840"/>
    </source>
</evidence>
<dbReference type="FunFam" id="3.40.50.300:FF:000287">
    <property type="entry name" value="Multidrug ABC transporter ATP-binding protein"/>
    <property type="match status" value="1"/>
</dbReference>
<feature type="compositionally biased region" description="Low complexity" evidence="11">
    <location>
        <begin position="750"/>
        <end position="767"/>
    </location>
</feature>
<keyword evidence="4" id="KW-0997">Cell inner membrane</keyword>
<dbReference type="SUPFAM" id="SSF52540">
    <property type="entry name" value="P-loop containing nucleoside triphosphate hydrolases"/>
    <property type="match status" value="1"/>
</dbReference>
<dbReference type="PANTHER" id="PTHR24221">
    <property type="entry name" value="ATP-BINDING CASSETTE SUB-FAMILY B"/>
    <property type="match status" value="1"/>
</dbReference>
<evidence type="ECO:0000256" key="6">
    <source>
        <dbReference type="ARBA" id="ARBA00022741"/>
    </source>
</evidence>
<keyword evidence="9 12" id="KW-0472">Membrane</keyword>
<dbReference type="InterPro" id="IPR011006">
    <property type="entry name" value="CheY-like_superfamily"/>
</dbReference>
<keyword evidence="10" id="KW-0597">Phosphoprotein</keyword>
<feature type="transmembrane region" description="Helical" evidence="12">
    <location>
        <begin position="40"/>
        <end position="61"/>
    </location>
</feature>
<dbReference type="Pfam" id="PF00005">
    <property type="entry name" value="ABC_tran"/>
    <property type="match status" value="1"/>
</dbReference>
<feature type="compositionally biased region" description="Low complexity" evidence="11">
    <location>
        <begin position="782"/>
        <end position="791"/>
    </location>
</feature>
<dbReference type="GO" id="GO:0140359">
    <property type="term" value="F:ABC-type transporter activity"/>
    <property type="evidence" value="ECO:0007669"/>
    <property type="project" value="InterPro"/>
</dbReference>
<evidence type="ECO:0000256" key="4">
    <source>
        <dbReference type="ARBA" id="ARBA00022519"/>
    </source>
</evidence>
<dbReference type="SUPFAM" id="SSF55874">
    <property type="entry name" value="ATPase domain of HSP90 chaperone/DNA topoisomerase II/histidine kinase"/>
    <property type="match status" value="1"/>
</dbReference>
<evidence type="ECO:0000256" key="3">
    <source>
        <dbReference type="ARBA" id="ARBA00022475"/>
    </source>
</evidence>
<dbReference type="HOGENOM" id="CLU_000604_31_2_4"/>
<dbReference type="PANTHER" id="PTHR24221:SF654">
    <property type="entry name" value="ATP-BINDING CASSETTE SUB-FAMILY B MEMBER 6"/>
    <property type="match status" value="1"/>
</dbReference>
<dbReference type="GO" id="GO:0016887">
    <property type="term" value="F:ATP hydrolysis activity"/>
    <property type="evidence" value="ECO:0007669"/>
    <property type="project" value="InterPro"/>
</dbReference>
<protein>
    <submittedName>
        <fullName evidence="16">Efflux ABC transporter, heavy metal transporter (HMT) family, permease protein/ATP-binding protein/response regulator</fullName>
    </submittedName>
</protein>
<evidence type="ECO:0000256" key="2">
    <source>
        <dbReference type="ARBA" id="ARBA00022448"/>
    </source>
</evidence>
<dbReference type="PROSITE" id="PS50929">
    <property type="entry name" value="ABC_TM1F"/>
    <property type="match status" value="1"/>
</dbReference>
<dbReference type="PROSITE" id="PS50110">
    <property type="entry name" value="RESPONSE_REGULATORY"/>
    <property type="match status" value="1"/>
</dbReference>
<dbReference type="SMART" id="SM00382">
    <property type="entry name" value="AAA"/>
    <property type="match status" value="1"/>
</dbReference>
<dbReference type="InterPro" id="IPR036640">
    <property type="entry name" value="ABC1_TM_sf"/>
</dbReference>
<dbReference type="SUPFAM" id="SSF52172">
    <property type="entry name" value="CheY-like"/>
    <property type="match status" value="1"/>
</dbReference>
<dbReference type="InterPro" id="IPR011527">
    <property type="entry name" value="ABC1_TM_dom"/>
</dbReference>
<dbReference type="PROSITE" id="PS00211">
    <property type="entry name" value="ABC_TRANSPORTER_1"/>
    <property type="match status" value="1"/>
</dbReference>
<feature type="transmembrane region" description="Helical" evidence="12">
    <location>
        <begin position="73"/>
        <end position="92"/>
    </location>
</feature>
<evidence type="ECO:0000259" key="13">
    <source>
        <dbReference type="PROSITE" id="PS50110"/>
    </source>
</evidence>
<dbReference type="GO" id="GO:0000160">
    <property type="term" value="P:phosphorelay signal transduction system"/>
    <property type="evidence" value="ECO:0007669"/>
    <property type="project" value="InterPro"/>
</dbReference>
<dbReference type="InterPro" id="IPR036890">
    <property type="entry name" value="HATPase_C_sf"/>
</dbReference>
<evidence type="ECO:0000313" key="16">
    <source>
        <dbReference type="EMBL" id="EET03329.1"/>
    </source>
</evidence>
<evidence type="ECO:0000256" key="1">
    <source>
        <dbReference type="ARBA" id="ARBA00004651"/>
    </source>
</evidence>
<proteinExistence type="predicted"/>
<feature type="region of interest" description="Disordered" evidence="11">
    <location>
        <begin position="750"/>
        <end position="813"/>
    </location>
</feature>
<feature type="domain" description="ABC transmembrane type-1" evidence="15">
    <location>
        <begin position="41"/>
        <end position="326"/>
    </location>
</feature>
<dbReference type="Pfam" id="PF00664">
    <property type="entry name" value="ABC_membrane"/>
    <property type="match status" value="1"/>
</dbReference>
<dbReference type="PROSITE" id="PS50893">
    <property type="entry name" value="ABC_TRANSPORTER_2"/>
    <property type="match status" value="1"/>
</dbReference>
<dbReference type="AlphaFoldDB" id="A0A0E1VTC1"/>
<dbReference type="Pfam" id="PF00072">
    <property type="entry name" value="Response_reg"/>
    <property type="match status" value="1"/>
</dbReference>
<feature type="domain" description="ABC transporter" evidence="14">
    <location>
        <begin position="363"/>
        <end position="597"/>
    </location>
</feature>
<dbReference type="Gene3D" id="3.30.565.10">
    <property type="entry name" value="Histidine kinase-like ATPase, C-terminal domain"/>
    <property type="match status" value="1"/>
</dbReference>
<dbReference type="InterPro" id="IPR003439">
    <property type="entry name" value="ABC_transporter-like_ATP-bd"/>
</dbReference>
<evidence type="ECO:0000259" key="14">
    <source>
        <dbReference type="PROSITE" id="PS50893"/>
    </source>
</evidence>
<name>A0A0E1VTC1_BURPE</name>
<keyword evidence="6" id="KW-0547">Nucleotide-binding</keyword>
<dbReference type="InterPro" id="IPR001789">
    <property type="entry name" value="Sig_transdc_resp-reg_receiver"/>
</dbReference>
<keyword evidence="7 16" id="KW-0067">ATP-binding</keyword>
<dbReference type="InterPro" id="IPR017871">
    <property type="entry name" value="ABC_transporter-like_CS"/>
</dbReference>
<evidence type="ECO:0000256" key="11">
    <source>
        <dbReference type="SAM" id="MobiDB-lite"/>
    </source>
</evidence>
<feature type="region of interest" description="Disordered" evidence="11">
    <location>
        <begin position="967"/>
        <end position="988"/>
    </location>
</feature>
<feature type="compositionally biased region" description="Gly residues" evidence="11">
    <location>
        <begin position="792"/>
        <end position="809"/>
    </location>
</feature>
<dbReference type="SUPFAM" id="SSF90123">
    <property type="entry name" value="ABC transporter transmembrane region"/>
    <property type="match status" value="1"/>
</dbReference>
<evidence type="ECO:0000256" key="9">
    <source>
        <dbReference type="ARBA" id="ARBA00023136"/>
    </source>
</evidence>
<feature type="transmembrane region" description="Helical" evidence="12">
    <location>
        <begin position="150"/>
        <end position="176"/>
    </location>
</feature>
<dbReference type="SMART" id="SM00448">
    <property type="entry name" value="REC"/>
    <property type="match status" value="1"/>
</dbReference>
<dbReference type="GO" id="GO:0005886">
    <property type="term" value="C:plasma membrane"/>
    <property type="evidence" value="ECO:0007669"/>
    <property type="project" value="UniProtKB-SubCell"/>
</dbReference>
<dbReference type="Gene3D" id="1.20.1560.10">
    <property type="entry name" value="ABC transporter type 1, transmembrane domain"/>
    <property type="match status" value="1"/>
</dbReference>
<gene>
    <name evidence="16" type="ORF">BURPS1710A_A2345</name>
</gene>
<keyword evidence="3" id="KW-1003">Cell membrane</keyword>
<dbReference type="Gene3D" id="3.40.50.2300">
    <property type="match status" value="1"/>
</dbReference>
<keyword evidence="2" id="KW-0813">Transport</keyword>
<evidence type="ECO:0000256" key="5">
    <source>
        <dbReference type="ARBA" id="ARBA00022692"/>
    </source>
</evidence>
<dbReference type="InterPro" id="IPR003593">
    <property type="entry name" value="AAA+_ATPase"/>
</dbReference>
<accession>A0A0E1VTC1</accession>
<dbReference type="Gene3D" id="3.40.50.300">
    <property type="entry name" value="P-loop containing nucleotide triphosphate hydrolases"/>
    <property type="match status" value="1"/>
</dbReference>
<feature type="domain" description="Response regulatory" evidence="13">
    <location>
        <begin position="836"/>
        <end position="962"/>
    </location>
</feature>
<reference evidence="16" key="1">
    <citation type="submission" date="2009-05" db="EMBL/GenBank/DDBJ databases">
        <authorList>
            <person name="Harkins D.M."/>
            <person name="DeShazer D."/>
            <person name="Woods D.E."/>
            <person name="Brinkac L.M."/>
            <person name="Brown K.A."/>
            <person name="Hung G.C."/>
            <person name="Tuanyok A."/>
            <person name="Zhang B."/>
            <person name="Nierman W.C."/>
        </authorList>
    </citation>
    <scope>NUCLEOTIDE SEQUENCE [LARGE SCALE GENOMIC DNA]</scope>
    <source>
        <strain evidence="16">1710a</strain>
    </source>
</reference>
<organism evidence="16">
    <name type="scientific">Burkholderia pseudomallei 1710a</name>
    <dbReference type="NCBI Taxonomy" id="320371"/>
    <lineage>
        <taxon>Bacteria</taxon>
        <taxon>Pseudomonadati</taxon>
        <taxon>Pseudomonadota</taxon>
        <taxon>Betaproteobacteria</taxon>
        <taxon>Burkholderiales</taxon>
        <taxon>Burkholderiaceae</taxon>
        <taxon>Burkholderia</taxon>
        <taxon>pseudomallei group</taxon>
    </lineage>
</organism>
<evidence type="ECO:0000256" key="12">
    <source>
        <dbReference type="SAM" id="Phobius"/>
    </source>
</evidence>
<dbReference type="GO" id="GO:0005524">
    <property type="term" value="F:ATP binding"/>
    <property type="evidence" value="ECO:0007669"/>
    <property type="project" value="UniProtKB-KW"/>
</dbReference>
<feature type="modified residue" description="4-aspartylphosphate" evidence="10">
    <location>
        <position position="889"/>
    </location>
</feature>
<dbReference type="InterPro" id="IPR027417">
    <property type="entry name" value="P-loop_NTPase"/>
</dbReference>
<evidence type="ECO:0000256" key="10">
    <source>
        <dbReference type="PROSITE-ProRule" id="PRU00169"/>
    </source>
</evidence>
<dbReference type="InterPro" id="IPR039421">
    <property type="entry name" value="Type_1_exporter"/>
</dbReference>